<comment type="caution">
    <text evidence="1">The sequence shown here is derived from an EMBL/GenBank/DDBJ whole genome shotgun (WGS) entry which is preliminary data.</text>
</comment>
<evidence type="ECO:0000313" key="1">
    <source>
        <dbReference type="EMBL" id="NEW06635.1"/>
    </source>
</evidence>
<proteinExistence type="predicted"/>
<reference evidence="1" key="1">
    <citation type="submission" date="2020-02" db="EMBL/GenBank/DDBJ databases">
        <authorList>
            <person name="Shen X.-R."/>
            <person name="Zhang Y.-X."/>
        </authorList>
    </citation>
    <scope>NUCLEOTIDE SEQUENCE</scope>
    <source>
        <strain evidence="1">SYP-B3998</strain>
    </source>
</reference>
<dbReference type="RefSeq" id="WP_163945982.1">
    <property type="nucleotide sequence ID" value="NZ_JAAIKC010000003.1"/>
</dbReference>
<dbReference type="EMBL" id="JAAIKC010000003">
    <property type="protein sequence ID" value="NEW06635.1"/>
    <property type="molecule type" value="Genomic_DNA"/>
</dbReference>
<protein>
    <submittedName>
        <fullName evidence="1">Uncharacterized protein</fullName>
    </submittedName>
</protein>
<dbReference type="AlphaFoldDB" id="A0A6G3ZWZ4"/>
<gene>
    <name evidence="1" type="ORF">GK047_11480</name>
</gene>
<sequence length="80" mass="8917">MLVGVCVLLISIVIAWVEIPRLWRAGNRKEVWVYGSLLLLGNVLATLKGMNKPLPNPAEWISIVLMPLSKVLAQIGLLKW</sequence>
<accession>A0A6G3ZWZ4</accession>
<name>A0A6G3ZWZ4_9BACL</name>
<organism evidence="1">
    <name type="scientific">Paenibacillus sp. SYP-B3998</name>
    <dbReference type="NCBI Taxonomy" id="2678564"/>
    <lineage>
        <taxon>Bacteria</taxon>
        <taxon>Bacillati</taxon>
        <taxon>Bacillota</taxon>
        <taxon>Bacilli</taxon>
        <taxon>Bacillales</taxon>
        <taxon>Paenibacillaceae</taxon>
        <taxon>Paenibacillus</taxon>
    </lineage>
</organism>